<dbReference type="AlphaFoldDB" id="A0A5S5D3H1"/>
<evidence type="ECO:0000256" key="2">
    <source>
        <dbReference type="SAM" id="MobiDB-lite"/>
    </source>
</evidence>
<dbReference type="RefSeq" id="WP_166531974.1">
    <property type="nucleotide sequence ID" value="NZ_VNHW01000002.1"/>
</dbReference>
<keyword evidence="1" id="KW-0175">Coiled coil</keyword>
<dbReference type="PROSITE" id="PS51257">
    <property type="entry name" value="PROKAR_LIPOPROTEIN"/>
    <property type="match status" value="1"/>
</dbReference>
<dbReference type="EMBL" id="VNHW01000002">
    <property type="protein sequence ID" value="TYP89934.1"/>
    <property type="molecule type" value="Genomic_DNA"/>
</dbReference>
<dbReference type="Pfam" id="PF14257">
    <property type="entry name" value="DUF4349"/>
    <property type="match status" value="1"/>
</dbReference>
<evidence type="ECO:0000313" key="7">
    <source>
        <dbReference type="Proteomes" id="UP000322499"/>
    </source>
</evidence>
<evidence type="ECO:0000256" key="4">
    <source>
        <dbReference type="SAM" id="SignalP"/>
    </source>
</evidence>
<evidence type="ECO:0000259" key="5">
    <source>
        <dbReference type="Pfam" id="PF14257"/>
    </source>
</evidence>
<name>A0A5S5D3H1_9ACTN</name>
<feature type="domain" description="DUF4349" evidence="5">
    <location>
        <begin position="69"/>
        <end position="278"/>
    </location>
</feature>
<protein>
    <submittedName>
        <fullName evidence="6">Uncharacterized protein DUF4349</fullName>
    </submittedName>
</protein>
<dbReference type="InterPro" id="IPR025645">
    <property type="entry name" value="DUF4349"/>
</dbReference>
<feature type="chain" id="PRO_5038991910" evidence="4">
    <location>
        <begin position="24"/>
        <end position="303"/>
    </location>
</feature>
<reference evidence="6 7" key="1">
    <citation type="submission" date="2019-07" db="EMBL/GenBank/DDBJ databases">
        <title>Genomic Encyclopedia of Archaeal and Bacterial Type Strains, Phase II (KMG-II): from individual species to whole genera.</title>
        <authorList>
            <person name="Goeker M."/>
        </authorList>
    </citation>
    <scope>NUCLEOTIDE SEQUENCE [LARGE SCALE GENOMIC DNA]</scope>
    <source>
        <strain evidence="6 7">DSM 46842</strain>
    </source>
</reference>
<evidence type="ECO:0000256" key="1">
    <source>
        <dbReference type="SAM" id="Coils"/>
    </source>
</evidence>
<feature type="compositionally biased region" description="Low complexity" evidence="2">
    <location>
        <begin position="52"/>
        <end position="64"/>
    </location>
</feature>
<keyword evidence="3" id="KW-0812">Transmembrane</keyword>
<evidence type="ECO:0000256" key="3">
    <source>
        <dbReference type="SAM" id="Phobius"/>
    </source>
</evidence>
<feature type="region of interest" description="Disordered" evidence="2">
    <location>
        <begin position="46"/>
        <end position="67"/>
    </location>
</feature>
<evidence type="ECO:0000313" key="6">
    <source>
        <dbReference type="EMBL" id="TYP89934.1"/>
    </source>
</evidence>
<organism evidence="6 7">
    <name type="scientific">Blastococcus xanthinilyticus</name>
    <dbReference type="NCBI Taxonomy" id="1564164"/>
    <lineage>
        <taxon>Bacteria</taxon>
        <taxon>Bacillati</taxon>
        <taxon>Actinomycetota</taxon>
        <taxon>Actinomycetes</taxon>
        <taxon>Geodermatophilales</taxon>
        <taxon>Geodermatophilaceae</taxon>
        <taxon>Blastococcus</taxon>
    </lineage>
</organism>
<proteinExistence type="predicted"/>
<dbReference type="Proteomes" id="UP000322499">
    <property type="component" value="Unassembled WGS sequence"/>
</dbReference>
<feature type="signal peptide" evidence="4">
    <location>
        <begin position="1"/>
        <end position="23"/>
    </location>
</feature>
<keyword evidence="4" id="KW-0732">Signal</keyword>
<keyword evidence="3" id="KW-0472">Membrane</keyword>
<keyword evidence="3" id="KW-1133">Transmembrane helix</keyword>
<gene>
    <name evidence="6" type="ORF">BD833_102411</name>
</gene>
<comment type="caution">
    <text evidence="6">The sequence shown here is derived from an EMBL/GenBank/DDBJ whole genome shotgun (WGS) entry which is preliminary data.</text>
</comment>
<feature type="transmembrane region" description="Helical" evidence="3">
    <location>
        <begin position="258"/>
        <end position="280"/>
    </location>
</feature>
<feature type="coiled-coil region" evidence="1">
    <location>
        <begin position="188"/>
        <end position="215"/>
    </location>
</feature>
<keyword evidence="7" id="KW-1185">Reference proteome</keyword>
<sequence>MVGRRTPARLLLAAALLAGALLAGCTGSSGGESDSAADVVGGGATVPEFAVPGDPGTAPATPADADSDRQVVTTATTALAVDDPAEAAQQVSELVESVGGRVEQRTVHAASGEGGEGSVADLEVRVPASELTGVLADLEDLGDVEDVSVSRTDVTSTAVDLDARIAALETSVARLLALMDGAATTEALLAAEEALAERQQELEALRSRRALLADQVELTTLHVHLEPFGLAPAGGPDGFLDGLGTGWRALVSALGGGVVVLGVLLPWLAVAALVAGAVLVPVRRARHRRAAAAVPAPSAPPQD</sequence>
<accession>A0A5S5D3H1</accession>